<dbReference type="AlphaFoldDB" id="A0A0E9PAR4"/>
<protein>
    <submittedName>
        <fullName evidence="1">Uncharacterized protein</fullName>
    </submittedName>
</protein>
<reference evidence="1" key="2">
    <citation type="journal article" date="2015" name="Fish Shellfish Immunol.">
        <title>Early steps in the European eel (Anguilla anguilla)-Vibrio vulnificus interaction in the gills: Role of the RtxA13 toxin.</title>
        <authorList>
            <person name="Callol A."/>
            <person name="Pajuelo D."/>
            <person name="Ebbesson L."/>
            <person name="Teles M."/>
            <person name="MacKenzie S."/>
            <person name="Amaro C."/>
        </authorList>
    </citation>
    <scope>NUCLEOTIDE SEQUENCE</scope>
</reference>
<reference evidence="1" key="1">
    <citation type="submission" date="2014-11" db="EMBL/GenBank/DDBJ databases">
        <authorList>
            <person name="Amaro Gonzalez C."/>
        </authorList>
    </citation>
    <scope>NUCLEOTIDE SEQUENCE</scope>
</reference>
<name>A0A0E9PAR4_ANGAN</name>
<sequence>MDMTAGNDVVGICRPQTSLLFGVPCLDFAAYFEAVFL</sequence>
<evidence type="ECO:0000313" key="1">
    <source>
        <dbReference type="EMBL" id="JAH01731.1"/>
    </source>
</evidence>
<proteinExistence type="predicted"/>
<organism evidence="1">
    <name type="scientific">Anguilla anguilla</name>
    <name type="common">European freshwater eel</name>
    <name type="synonym">Muraena anguilla</name>
    <dbReference type="NCBI Taxonomy" id="7936"/>
    <lineage>
        <taxon>Eukaryota</taxon>
        <taxon>Metazoa</taxon>
        <taxon>Chordata</taxon>
        <taxon>Craniata</taxon>
        <taxon>Vertebrata</taxon>
        <taxon>Euteleostomi</taxon>
        <taxon>Actinopterygii</taxon>
        <taxon>Neopterygii</taxon>
        <taxon>Teleostei</taxon>
        <taxon>Anguilliformes</taxon>
        <taxon>Anguillidae</taxon>
        <taxon>Anguilla</taxon>
    </lineage>
</organism>
<accession>A0A0E9PAR4</accession>
<dbReference type="EMBL" id="GBXM01106846">
    <property type="protein sequence ID" value="JAH01731.1"/>
    <property type="molecule type" value="Transcribed_RNA"/>
</dbReference>